<keyword evidence="3" id="KW-0238">DNA-binding</keyword>
<dbReference type="InterPro" id="IPR001138">
    <property type="entry name" value="Zn2Cys6_DnaBD"/>
</dbReference>
<dbReference type="Pfam" id="PF00172">
    <property type="entry name" value="Zn_clus"/>
    <property type="match status" value="1"/>
</dbReference>
<dbReference type="PROSITE" id="PS50048">
    <property type="entry name" value="ZN2_CY6_FUNGAL_2"/>
    <property type="match status" value="1"/>
</dbReference>
<dbReference type="GO" id="GO:0000976">
    <property type="term" value="F:transcription cis-regulatory region binding"/>
    <property type="evidence" value="ECO:0007669"/>
    <property type="project" value="TreeGrafter"/>
</dbReference>
<evidence type="ECO:0000256" key="7">
    <source>
        <dbReference type="SAM" id="Phobius"/>
    </source>
</evidence>
<protein>
    <recommendedName>
        <fullName evidence="8">Zn(2)-C6 fungal-type domain-containing protein</fullName>
    </recommendedName>
</protein>
<dbReference type="InterPro" id="IPR021858">
    <property type="entry name" value="Fun_TF"/>
</dbReference>
<evidence type="ECO:0000256" key="2">
    <source>
        <dbReference type="ARBA" id="ARBA00023015"/>
    </source>
</evidence>
<keyword evidence="2" id="KW-0805">Transcription regulation</keyword>
<dbReference type="GO" id="GO:0000981">
    <property type="term" value="F:DNA-binding transcription factor activity, RNA polymerase II-specific"/>
    <property type="evidence" value="ECO:0007669"/>
    <property type="project" value="InterPro"/>
</dbReference>
<keyword evidence="4" id="KW-0804">Transcription</keyword>
<dbReference type="Proteomes" id="UP000256690">
    <property type="component" value="Unassembled WGS sequence"/>
</dbReference>
<dbReference type="InterPro" id="IPR036864">
    <property type="entry name" value="Zn2-C6_fun-type_DNA-bd_sf"/>
</dbReference>
<keyword evidence="7" id="KW-0472">Membrane</keyword>
<dbReference type="EMBL" id="PVWQ01000005">
    <property type="protein sequence ID" value="RDW81187.1"/>
    <property type="molecule type" value="Genomic_DNA"/>
</dbReference>
<reference evidence="9 10" key="1">
    <citation type="journal article" date="2018" name="IMA Fungus">
        <title>IMA Genome-F 9: Draft genome sequence of Annulohypoxylon stygium, Aspergillus mulundensis, Berkeleyomyces basicola (syn. Thielaviopsis basicola), Ceratocystis smalleyi, two Cercospora beticola strains, Coleophoma cylindrospora, Fusarium fracticaudum, Phialophora cf. hyalina, and Morchella septimelata.</title>
        <authorList>
            <person name="Wingfield B.D."/>
            <person name="Bills G.F."/>
            <person name="Dong Y."/>
            <person name="Huang W."/>
            <person name="Nel W.J."/>
            <person name="Swalarsk-Parry B.S."/>
            <person name="Vaghefi N."/>
            <person name="Wilken P.M."/>
            <person name="An Z."/>
            <person name="de Beer Z.W."/>
            <person name="De Vos L."/>
            <person name="Chen L."/>
            <person name="Duong T.A."/>
            <person name="Gao Y."/>
            <person name="Hammerbacher A."/>
            <person name="Kikkert J.R."/>
            <person name="Li Y."/>
            <person name="Li H."/>
            <person name="Li K."/>
            <person name="Li Q."/>
            <person name="Liu X."/>
            <person name="Ma X."/>
            <person name="Naidoo K."/>
            <person name="Pethybridge S.J."/>
            <person name="Sun J."/>
            <person name="Steenkamp E.T."/>
            <person name="van der Nest M.A."/>
            <person name="van Wyk S."/>
            <person name="Wingfield M.J."/>
            <person name="Xiong C."/>
            <person name="Yue Q."/>
            <person name="Zhang X."/>
        </authorList>
    </citation>
    <scope>NUCLEOTIDE SEQUENCE [LARGE SCALE GENOMIC DNA]</scope>
    <source>
        <strain evidence="9 10">DSM 5745</strain>
    </source>
</reference>
<sequence>MVLKNKLSPSPQFCVVRAQITLPMVIGTVLAFTCAVTTCRKRHLKCDEAKPICGPCAKVGRQCDYTQSSCPPADPPVEDEAIEPSADTEATAPFLSSIHDTSINESPDLTSHEQTDPTVLPWANHSQPALHPLDQLAAIVAIDHSSTFASNIPTSSQYPSDIPHSVSSSIESPGPTINAAAVRWFDLLANDAVRETPQISSIIGYGQDVLEETDVSQITPLQRATRIVDRTHVDDDTVQPGLSSEQSTGNAIQLEQNVHAINSPTSASLEERLWQAQETIQLLPHEYTLFENFVQRVSPWIDIFDPTSKFSTFVPHLAMRNAGLLNAILALSSRHLLLNAGDASHDQPHRGTPLQYYYQTLHYVQKAMQYSSYKTSLELLATVLIISTYEMLDDSSQDWQRHLEGVFLIQRSQVIYGDSGGLKSAVWWAWLCQDVWAAFRERRKTLTFWVPKKTYADLTPSEIAARSMFILSKVINYCSREECALAEVDIQSRINRAKHLRGMLDEWWRHLTVEFTPLPSMSNSHPAAFRPIWIRTPAFAVAVQLHCVAHILLCSHEPCIGGLDRYLERQTRIWQCVEIIGGIAMTLKDDSSSLISSQCLFIG</sequence>
<evidence type="ECO:0000256" key="3">
    <source>
        <dbReference type="ARBA" id="ARBA00023125"/>
    </source>
</evidence>
<dbReference type="GO" id="GO:0005634">
    <property type="term" value="C:nucleus"/>
    <property type="evidence" value="ECO:0007669"/>
    <property type="project" value="UniProtKB-SubCell"/>
</dbReference>
<evidence type="ECO:0000313" key="10">
    <source>
        <dbReference type="Proteomes" id="UP000256690"/>
    </source>
</evidence>
<dbReference type="GO" id="GO:0045944">
    <property type="term" value="P:positive regulation of transcription by RNA polymerase II"/>
    <property type="evidence" value="ECO:0007669"/>
    <property type="project" value="TreeGrafter"/>
</dbReference>
<evidence type="ECO:0000313" key="9">
    <source>
        <dbReference type="EMBL" id="RDW81187.1"/>
    </source>
</evidence>
<evidence type="ECO:0000256" key="4">
    <source>
        <dbReference type="ARBA" id="ARBA00023163"/>
    </source>
</evidence>
<evidence type="ECO:0000256" key="6">
    <source>
        <dbReference type="SAM" id="MobiDB-lite"/>
    </source>
</evidence>
<comment type="caution">
    <text evidence="9">The sequence shown here is derived from an EMBL/GenBank/DDBJ whole genome shotgun (WGS) entry which is preliminary data.</text>
</comment>
<feature type="region of interest" description="Disordered" evidence="6">
    <location>
        <begin position="102"/>
        <end position="126"/>
    </location>
</feature>
<evidence type="ECO:0000256" key="1">
    <source>
        <dbReference type="ARBA" id="ARBA00004123"/>
    </source>
</evidence>
<organism evidence="9 10">
    <name type="scientific">Aspergillus mulundensis</name>
    <dbReference type="NCBI Taxonomy" id="1810919"/>
    <lineage>
        <taxon>Eukaryota</taxon>
        <taxon>Fungi</taxon>
        <taxon>Dikarya</taxon>
        <taxon>Ascomycota</taxon>
        <taxon>Pezizomycotina</taxon>
        <taxon>Eurotiomycetes</taxon>
        <taxon>Eurotiomycetidae</taxon>
        <taxon>Eurotiales</taxon>
        <taxon>Aspergillaceae</taxon>
        <taxon>Aspergillus</taxon>
        <taxon>Aspergillus subgen. Nidulantes</taxon>
    </lineage>
</organism>
<dbReference type="SUPFAM" id="SSF57701">
    <property type="entry name" value="Zn2/Cys6 DNA-binding domain"/>
    <property type="match status" value="1"/>
</dbReference>
<dbReference type="STRING" id="1810919.A0A3D8S4F4"/>
<dbReference type="CDD" id="cd00067">
    <property type="entry name" value="GAL4"/>
    <property type="match status" value="1"/>
</dbReference>
<dbReference type="PANTHER" id="PTHR37534">
    <property type="entry name" value="TRANSCRIPTIONAL ACTIVATOR PROTEIN UGA3"/>
    <property type="match status" value="1"/>
</dbReference>
<keyword evidence="10" id="KW-1185">Reference proteome</keyword>
<dbReference type="AlphaFoldDB" id="A0A3D8S4F4"/>
<dbReference type="CDD" id="cd12148">
    <property type="entry name" value="fungal_TF_MHR"/>
    <property type="match status" value="1"/>
</dbReference>
<dbReference type="GeneID" id="38115114"/>
<dbReference type="RefSeq" id="XP_026604240.1">
    <property type="nucleotide sequence ID" value="XM_026746760.1"/>
</dbReference>
<dbReference type="Pfam" id="PF11951">
    <property type="entry name" value="Fungal_trans_2"/>
    <property type="match status" value="1"/>
</dbReference>
<keyword evidence="5" id="KW-0539">Nucleus</keyword>
<dbReference type="Gene3D" id="4.10.240.10">
    <property type="entry name" value="Zn(2)-C6 fungal-type DNA-binding domain"/>
    <property type="match status" value="1"/>
</dbReference>
<keyword evidence="7" id="KW-0812">Transmembrane</keyword>
<dbReference type="SMART" id="SM00066">
    <property type="entry name" value="GAL4"/>
    <property type="match status" value="1"/>
</dbReference>
<dbReference type="PANTHER" id="PTHR37534:SF3">
    <property type="entry name" value="ZN(II)2CYS6 TRANSCRIPTION FACTOR (EUROFUNG)"/>
    <property type="match status" value="1"/>
</dbReference>
<dbReference type="GO" id="GO:0008270">
    <property type="term" value="F:zinc ion binding"/>
    <property type="evidence" value="ECO:0007669"/>
    <property type="project" value="InterPro"/>
</dbReference>
<proteinExistence type="predicted"/>
<evidence type="ECO:0000259" key="8">
    <source>
        <dbReference type="PROSITE" id="PS50048"/>
    </source>
</evidence>
<comment type="subcellular location">
    <subcellularLocation>
        <location evidence="1">Nucleus</location>
    </subcellularLocation>
</comment>
<feature type="domain" description="Zn(2)-C6 fungal-type" evidence="8">
    <location>
        <begin position="35"/>
        <end position="65"/>
    </location>
</feature>
<keyword evidence="7" id="KW-1133">Transmembrane helix</keyword>
<gene>
    <name evidence="9" type="ORF">DSM5745_04744</name>
</gene>
<accession>A0A3D8S4F4</accession>
<dbReference type="OrthoDB" id="5319341at2759"/>
<feature type="transmembrane region" description="Helical" evidence="7">
    <location>
        <begin position="20"/>
        <end position="39"/>
    </location>
</feature>
<name>A0A3D8S4F4_9EURO</name>
<evidence type="ECO:0000256" key="5">
    <source>
        <dbReference type="ARBA" id="ARBA00023242"/>
    </source>
</evidence>